<organism evidence="2 3">
    <name type="scientific">Mycena alexandri</name>
    <dbReference type="NCBI Taxonomy" id="1745969"/>
    <lineage>
        <taxon>Eukaryota</taxon>
        <taxon>Fungi</taxon>
        <taxon>Dikarya</taxon>
        <taxon>Basidiomycota</taxon>
        <taxon>Agaricomycotina</taxon>
        <taxon>Agaricomycetes</taxon>
        <taxon>Agaricomycetidae</taxon>
        <taxon>Agaricales</taxon>
        <taxon>Marasmiineae</taxon>
        <taxon>Mycenaceae</taxon>
        <taxon>Mycena</taxon>
    </lineage>
</organism>
<comment type="caution">
    <text evidence="2">The sequence shown here is derived from an EMBL/GenBank/DDBJ whole genome shotgun (WGS) entry which is preliminary data.</text>
</comment>
<dbReference type="AlphaFoldDB" id="A0AAD6SWD7"/>
<feature type="region of interest" description="Disordered" evidence="1">
    <location>
        <begin position="60"/>
        <end position="105"/>
    </location>
</feature>
<evidence type="ECO:0000313" key="3">
    <source>
        <dbReference type="Proteomes" id="UP001218188"/>
    </source>
</evidence>
<dbReference type="EMBL" id="JARJCM010000058">
    <property type="protein sequence ID" value="KAJ7034286.1"/>
    <property type="molecule type" value="Genomic_DNA"/>
</dbReference>
<feature type="region of interest" description="Disordered" evidence="1">
    <location>
        <begin position="149"/>
        <end position="176"/>
    </location>
</feature>
<feature type="compositionally biased region" description="Low complexity" evidence="1">
    <location>
        <begin position="76"/>
        <end position="95"/>
    </location>
</feature>
<gene>
    <name evidence="2" type="ORF">C8F04DRAFT_1234349</name>
</gene>
<proteinExistence type="predicted"/>
<dbReference type="Proteomes" id="UP001218188">
    <property type="component" value="Unassembled WGS sequence"/>
</dbReference>
<accession>A0AAD6SWD7</accession>
<sequence length="324" mass="35957">MSHIASSTTNSTSRTQSWKSLSVDVATLVQLRPASHRNRFRSASAPPQFVAPVGRFTITANTPRCPKKSALKRPTSAAYSWDSSPSDSTDSSPSSSPVPPAPSGPVQVDLWAACLPLTSDAKNNEPLSSPLPRTKSSLLNRVRRIQIFTPSPPRRHRRVSREFPNLPPPPEWDEVSLTIESDSDDDQLSSPITRKVRFVVPAPPPPPPSPEPSPALSSRCWDEEPTWSEFMENNVPSCPFQLFAHAWLGGRRDQITWKNFLLLNRRSTTTSLHTARMCSQLNILLVPISSHSNYHRRHATSEIGLVLVISKHRLVQPVPSGVRR</sequence>
<name>A0AAD6SWD7_9AGAR</name>
<protein>
    <submittedName>
        <fullName evidence="2">Uncharacterized protein</fullName>
    </submittedName>
</protein>
<keyword evidence="3" id="KW-1185">Reference proteome</keyword>
<evidence type="ECO:0000256" key="1">
    <source>
        <dbReference type="SAM" id="MobiDB-lite"/>
    </source>
</evidence>
<evidence type="ECO:0000313" key="2">
    <source>
        <dbReference type="EMBL" id="KAJ7034286.1"/>
    </source>
</evidence>
<reference evidence="2" key="1">
    <citation type="submission" date="2023-03" db="EMBL/GenBank/DDBJ databases">
        <title>Massive genome expansion in bonnet fungi (Mycena s.s.) driven by repeated elements and novel gene families across ecological guilds.</title>
        <authorList>
            <consortium name="Lawrence Berkeley National Laboratory"/>
            <person name="Harder C.B."/>
            <person name="Miyauchi S."/>
            <person name="Viragh M."/>
            <person name="Kuo A."/>
            <person name="Thoen E."/>
            <person name="Andreopoulos B."/>
            <person name="Lu D."/>
            <person name="Skrede I."/>
            <person name="Drula E."/>
            <person name="Henrissat B."/>
            <person name="Morin E."/>
            <person name="Kohler A."/>
            <person name="Barry K."/>
            <person name="LaButti K."/>
            <person name="Morin E."/>
            <person name="Salamov A."/>
            <person name="Lipzen A."/>
            <person name="Mereny Z."/>
            <person name="Hegedus B."/>
            <person name="Baldrian P."/>
            <person name="Stursova M."/>
            <person name="Weitz H."/>
            <person name="Taylor A."/>
            <person name="Grigoriev I.V."/>
            <person name="Nagy L.G."/>
            <person name="Martin F."/>
            <person name="Kauserud H."/>
        </authorList>
    </citation>
    <scope>NUCLEOTIDE SEQUENCE</scope>
    <source>
        <strain evidence="2">CBHHK200</strain>
    </source>
</reference>